<proteinExistence type="predicted"/>
<comment type="caution">
    <text evidence="2">The sequence shown here is derived from an EMBL/GenBank/DDBJ whole genome shotgun (WGS) entry which is preliminary data.</text>
</comment>
<name>A0A5J9TQ49_9POAL</name>
<evidence type="ECO:0000313" key="2">
    <source>
        <dbReference type="EMBL" id="TVU12781.1"/>
    </source>
</evidence>
<evidence type="ECO:0000313" key="3">
    <source>
        <dbReference type="Proteomes" id="UP000324897"/>
    </source>
</evidence>
<gene>
    <name evidence="2" type="ORF">EJB05_46438</name>
</gene>
<sequence length="146" mass="15725">GLVQNFVGAGETWLWLPPAIAAKPRRPAATSALPFPEIATPRSPDILPWRRRRHESAVAIGAEGSSGQRALLAPPRTGCTVASARRRRPEKDRSRVPPLPEYTGSPGSDAKGSSGTGSHNSLVFMSHMDSDRNCNSSKNSKQLEQM</sequence>
<dbReference type="AlphaFoldDB" id="A0A5J9TQ49"/>
<keyword evidence="3" id="KW-1185">Reference proteome</keyword>
<dbReference type="Gramene" id="TVU12781">
    <property type="protein sequence ID" value="TVU12781"/>
    <property type="gene ID" value="EJB05_46438"/>
</dbReference>
<dbReference type="Proteomes" id="UP000324897">
    <property type="component" value="Chromosome 3"/>
</dbReference>
<feature type="compositionally biased region" description="Polar residues" evidence="1">
    <location>
        <begin position="111"/>
        <end position="123"/>
    </location>
</feature>
<feature type="region of interest" description="Disordered" evidence="1">
    <location>
        <begin position="26"/>
        <end position="146"/>
    </location>
</feature>
<accession>A0A5J9TQ49</accession>
<feature type="compositionally biased region" description="Polar residues" evidence="1">
    <location>
        <begin position="133"/>
        <end position="146"/>
    </location>
</feature>
<protein>
    <submittedName>
        <fullName evidence="2">Uncharacterized protein</fullName>
    </submittedName>
</protein>
<feature type="non-terminal residue" evidence="2">
    <location>
        <position position="1"/>
    </location>
</feature>
<reference evidence="2 3" key="1">
    <citation type="journal article" date="2019" name="Sci. Rep.">
        <title>A high-quality genome of Eragrostis curvula grass provides insights into Poaceae evolution and supports new strategies to enhance forage quality.</title>
        <authorList>
            <person name="Carballo J."/>
            <person name="Santos B.A.C.M."/>
            <person name="Zappacosta D."/>
            <person name="Garbus I."/>
            <person name="Selva J.P."/>
            <person name="Gallo C.A."/>
            <person name="Diaz A."/>
            <person name="Albertini E."/>
            <person name="Caccamo M."/>
            <person name="Echenique V."/>
        </authorList>
    </citation>
    <scope>NUCLEOTIDE SEQUENCE [LARGE SCALE GENOMIC DNA]</scope>
    <source>
        <strain evidence="3">cv. Victoria</strain>
        <tissue evidence="2">Leaf</tissue>
    </source>
</reference>
<organism evidence="2 3">
    <name type="scientific">Eragrostis curvula</name>
    <name type="common">weeping love grass</name>
    <dbReference type="NCBI Taxonomy" id="38414"/>
    <lineage>
        <taxon>Eukaryota</taxon>
        <taxon>Viridiplantae</taxon>
        <taxon>Streptophyta</taxon>
        <taxon>Embryophyta</taxon>
        <taxon>Tracheophyta</taxon>
        <taxon>Spermatophyta</taxon>
        <taxon>Magnoliopsida</taxon>
        <taxon>Liliopsida</taxon>
        <taxon>Poales</taxon>
        <taxon>Poaceae</taxon>
        <taxon>PACMAD clade</taxon>
        <taxon>Chloridoideae</taxon>
        <taxon>Eragrostideae</taxon>
        <taxon>Eragrostidinae</taxon>
        <taxon>Eragrostis</taxon>
    </lineage>
</organism>
<evidence type="ECO:0000256" key="1">
    <source>
        <dbReference type="SAM" id="MobiDB-lite"/>
    </source>
</evidence>
<dbReference type="EMBL" id="RWGY01000039">
    <property type="protein sequence ID" value="TVU12781.1"/>
    <property type="molecule type" value="Genomic_DNA"/>
</dbReference>
<feature type="non-terminal residue" evidence="2">
    <location>
        <position position="146"/>
    </location>
</feature>